<protein>
    <recommendedName>
        <fullName evidence="2">UDP-glucose/GDP-mannose dehydrogenase N-terminal domain-containing protein</fullName>
    </recommendedName>
</protein>
<dbReference type="EMBL" id="BARU01025081">
    <property type="protein sequence ID" value="GAH56751.1"/>
    <property type="molecule type" value="Genomic_DNA"/>
</dbReference>
<dbReference type="Gene3D" id="3.40.50.720">
    <property type="entry name" value="NAD(P)-binding Rossmann-like Domain"/>
    <property type="match status" value="1"/>
</dbReference>
<proteinExistence type="predicted"/>
<gene>
    <name evidence="1" type="ORF">S03H2_40452</name>
</gene>
<accession>X1GFR6</accession>
<sequence length="59" mass="6005">MDNSIRVLQIGLGYIGLAVTQILAEREDYELVAAADINPALAGSDLGKLAGLPGGLGIP</sequence>
<dbReference type="AlphaFoldDB" id="X1GFR6"/>
<reference evidence="1" key="1">
    <citation type="journal article" date="2014" name="Front. Microbiol.">
        <title>High frequency of phylogenetically diverse reductive dehalogenase-homologous genes in deep subseafloor sedimentary metagenomes.</title>
        <authorList>
            <person name="Kawai M."/>
            <person name="Futagami T."/>
            <person name="Toyoda A."/>
            <person name="Takaki Y."/>
            <person name="Nishi S."/>
            <person name="Hori S."/>
            <person name="Arai W."/>
            <person name="Tsubouchi T."/>
            <person name="Morono Y."/>
            <person name="Uchiyama I."/>
            <person name="Ito T."/>
            <person name="Fujiyama A."/>
            <person name="Inagaki F."/>
            <person name="Takami H."/>
        </authorList>
    </citation>
    <scope>NUCLEOTIDE SEQUENCE</scope>
    <source>
        <strain evidence="1">Expedition CK06-06</strain>
    </source>
</reference>
<organism evidence="1">
    <name type="scientific">marine sediment metagenome</name>
    <dbReference type="NCBI Taxonomy" id="412755"/>
    <lineage>
        <taxon>unclassified sequences</taxon>
        <taxon>metagenomes</taxon>
        <taxon>ecological metagenomes</taxon>
    </lineage>
</organism>
<comment type="caution">
    <text evidence="1">The sequence shown here is derived from an EMBL/GenBank/DDBJ whole genome shotgun (WGS) entry which is preliminary data.</text>
</comment>
<evidence type="ECO:0000313" key="1">
    <source>
        <dbReference type="EMBL" id="GAH56751.1"/>
    </source>
</evidence>
<feature type="non-terminal residue" evidence="1">
    <location>
        <position position="59"/>
    </location>
</feature>
<evidence type="ECO:0008006" key="2">
    <source>
        <dbReference type="Google" id="ProtNLM"/>
    </source>
</evidence>
<dbReference type="InterPro" id="IPR036291">
    <property type="entry name" value="NAD(P)-bd_dom_sf"/>
</dbReference>
<dbReference type="SUPFAM" id="SSF51735">
    <property type="entry name" value="NAD(P)-binding Rossmann-fold domains"/>
    <property type="match status" value="1"/>
</dbReference>
<name>X1GFR6_9ZZZZ</name>